<dbReference type="Proteomes" id="UP000265520">
    <property type="component" value="Unassembled WGS sequence"/>
</dbReference>
<feature type="non-terminal residue" evidence="1">
    <location>
        <position position="16"/>
    </location>
</feature>
<dbReference type="EMBL" id="LXQA010137658">
    <property type="protein sequence ID" value="MCI23749.1"/>
    <property type="molecule type" value="Genomic_DNA"/>
</dbReference>
<reference evidence="1 2" key="1">
    <citation type="journal article" date="2018" name="Front. Plant Sci.">
        <title>Red Clover (Trifolium pratense) and Zigzag Clover (T. medium) - A Picture of Genomic Similarities and Differences.</title>
        <authorList>
            <person name="Dluhosova J."/>
            <person name="Istvanek J."/>
            <person name="Nedelnik J."/>
            <person name="Repkova J."/>
        </authorList>
    </citation>
    <scope>NUCLEOTIDE SEQUENCE [LARGE SCALE GENOMIC DNA]</scope>
    <source>
        <strain evidence="2">cv. 10/8</strain>
        <tissue evidence="1">Leaf</tissue>
    </source>
</reference>
<evidence type="ECO:0000313" key="1">
    <source>
        <dbReference type="EMBL" id="MCI23749.1"/>
    </source>
</evidence>
<dbReference type="AlphaFoldDB" id="A0A392QIF9"/>
<organism evidence="1 2">
    <name type="scientific">Trifolium medium</name>
    <dbReference type="NCBI Taxonomy" id="97028"/>
    <lineage>
        <taxon>Eukaryota</taxon>
        <taxon>Viridiplantae</taxon>
        <taxon>Streptophyta</taxon>
        <taxon>Embryophyta</taxon>
        <taxon>Tracheophyta</taxon>
        <taxon>Spermatophyta</taxon>
        <taxon>Magnoliopsida</taxon>
        <taxon>eudicotyledons</taxon>
        <taxon>Gunneridae</taxon>
        <taxon>Pentapetalae</taxon>
        <taxon>rosids</taxon>
        <taxon>fabids</taxon>
        <taxon>Fabales</taxon>
        <taxon>Fabaceae</taxon>
        <taxon>Papilionoideae</taxon>
        <taxon>50 kb inversion clade</taxon>
        <taxon>NPAAA clade</taxon>
        <taxon>Hologalegina</taxon>
        <taxon>IRL clade</taxon>
        <taxon>Trifolieae</taxon>
        <taxon>Trifolium</taxon>
    </lineage>
</organism>
<protein>
    <submittedName>
        <fullName evidence="1">Uncharacterized protein</fullName>
    </submittedName>
</protein>
<keyword evidence="2" id="KW-1185">Reference proteome</keyword>
<proteinExistence type="predicted"/>
<sequence length="16" mass="1724">MASSSLHGCCSVLDWQ</sequence>
<comment type="caution">
    <text evidence="1">The sequence shown here is derived from an EMBL/GenBank/DDBJ whole genome shotgun (WGS) entry which is preliminary data.</text>
</comment>
<accession>A0A392QIF9</accession>
<evidence type="ECO:0000313" key="2">
    <source>
        <dbReference type="Proteomes" id="UP000265520"/>
    </source>
</evidence>
<name>A0A392QIF9_9FABA</name>